<sequence>LNAETGEYVDLMKVGIVDPAKVARLALENAASISSILLTTESLVTDIPERETCPTSYAWRSWRYVLRYYW</sequence>
<keyword evidence="2" id="KW-0143">Chaperone</keyword>
<comment type="similarity">
    <text evidence="1">Belongs to the chaperonin (HSP60) family.</text>
</comment>
<protein>
    <submittedName>
        <fullName evidence="3">Uncharacterized protein</fullName>
    </submittedName>
</protein>
<dbReference type="Gene3D" id="1.10.560.10">
    <property type="entry name" value="GroEL-like equatorial domain"/>
    <property type="match status" value="1"/>
</dbReference>
<dbReference type="InterPro" id="IPR027413">
    <property type="entry name" value="GROEL-like_equatorial_sf"/>
</dbReference>
<dbReference type="GO" id="GO:0042026">
    <property type="term" value="P:protein refolding"/>
    <property type="evidence" value="ECO:0007669"/>
    <property type="project" value="InterPro"/>
</dbReference>
<comment type="caution">
    <text evidence="3">The sequence shown here is derived from an EMBL/GenBank/DDBJ whole genome shotgun (WGS) entry which is preliminary data.</text>
</comment>
<dbReference type="GO" id="GO:0140662">
    <property type="term" value="F:ATP-dependent protein folding chaperone"/>
    <property type="evidence" value="ECO:0007669"/>
    <property type="project" value="InterPro"/>
</dbReference>
<evidence type="ECO:0000256" key="1">
    <source>
        <dbReference type="ARBA" id="ARBA00006607"/>
    </source>
</evidence>
<dbReference type="EMBL" id="BARV01033503">
    <property type="protein sequence ID" value="GAI50968.1"/>
    <property type="molecule type" value="Genomic_DNA"/>
</dbReference>
<feature type="non-terminal residue" evidence="3">
    <location>
        <position position="1"/>
    </location>
</feature>
<name>X1P565_9ZZZZ</name>
<evidence type="ECO:0000256" key="2">
    <source>
        <dbReference type="ARBA" id="ARBA00023186"/>
    </source>
</evidence>
<evidence type="ECO:0000313" key="3">
    <source>
        <dbReference type="EMBL" id="GAI50968.1"/>
    </source>
</evidence>
<gene>
    <name evidence="3" type="ORF">S06H3_52654</name>
</gene>
<dbReference type="InterPro" id="IPR001844">
    <property type="entry name" value="Cpn60/GroEL"/>
</dbReference>
<organism evidence="3">
    <name type="scientific">marine sediment metagenome</name>
    <dbReference type="NCBI Taxonomy" id="412755"/>
    <lineage>
        <taxon>unclassified sequences</taxon>
        <taxon>metagenomes</taxon>
        <taxon>ecological metagenomes</taxon>
    </lineage>
</organism>
<dbReference type="PANTHER" id="PTHR45633">
    <property type="entry name" value="60 KDA HEAT SHOCK PROTEIN, MITOCHONDRIAL"/>
    <property type="match status" value="1"/>
</dbReference>
<proteinExistence type="inferred from homology"/>
<dbReference type="SUPFAM" id="SSF48592">
    <property type="entry name" value="GroEL equatorial domain-like"/>
    <property type="match status" value="1"/>
</dbReference>
<accession>X1P565</accession>
<reference evidence="3" key="1">
    <citation type="journal article" date="2014" name="Front. Microbiol.">
        <title>High frequency of phylogenetically diverse reductive dehalogenase-homologous genes in deep subseafloor sedimentary metagenomes.</title>
        <authorList>
            <person name="Kawai M."/>
            <person name="Futagami T."/>
            <person name="Toyoda A."/>
            <person name="Takaki Y."/>
            <person name="Nishi S."/>
            <person name="Hori S."/>
            <person name="Arai W."/>
            <person name="Tsubouchi T."/>
            <person name="Morono Y."/>
            <person name="Uchiyama I."/>
            <person name="Ito T."/>
            <person name="Fujiyama A."/>
            <person name="Inagaki F."/>
            <person name="Takami H."/>
        </authorList>
    </citation>
    <scope>NUCLEOTIDE SEQUENCE</scope>
    <source>
        <strain evidence="3">Expedition CK06-06</strain>
    </source>
</reference>
<dbReference type="AlphaFoldDB" id="X1P565"/>